<dbReference type="Proteomes" id="UP001225356">
    <property type="component" value="Unassembled WGS sequence"/>
</dbReference>
<evidence type="ECO:0000313" key="2">
    <source>
        <dbReference type="Proteomes" id="UP001225356"/>
    </source>
</evidence>
<organism evidence="1 2">
    <name type="scientific">Streptosporangium lutulentum</name>
    <dbReference type="NCBI Taxonomy" id="1461250"/>
    <lineage>
        <taxon>Bacteria</taxon>
        <taxon>Bacillati</taxon>
        <taxon>Actinomycetota</taxon>
        <taxon>Actinomycetes</taxon>
        <taxon>Streptosporangiales</taxon>
        <taxon>Streptosporangiaceae</taxon>
        <taxon>Streptosporangium</taxon>
    </lineage>
</organism>
<reference evidence="1 2" key="1">
    <citation type="submission" date="2023-07" db="EMBL/GenBank/DDBJ databases">
        <title>Sequencing the genomes of 1000 actinobacteria strains.</title>
        <authorList>
            <person name="Klenk H.-P."/>
        </authorList>
    </citation>
    <scope>NUCLEOTIDE SEQUENCE [LARGE SCALE GENOMIC DNA]</scope>
    <source>
        <strain evidence="1 2">DSM 46740</strain>
    </source>
</reference>
<dbReference type="EMBL" id="JAUSQU010000001">
    <property type="protein sequence ID" value="MDP9845407.1"/>
    <property type="molecule type" value="Genomic_DNA"/>
</dbReference>
<comment type="caution">
    <text evidence="1">The sequence shown here is derived from an EMBL/GenBank/DDBJ whole genome shotgun (WGS) entry which is preliminary data.</text>
</comment>
<protein>
    <submittedName>
        <fullName evidence="1">Uncharacterized protein</fullName>
    </submittedName>
</protein>
<proteinExistence type="predicted"/>
<name>A0ABT9QFD9_9ACTN</name>
<keyword evidence="2" id="KW-1185">Reference proteome</keyword>
<sequence length="46" mass="4703">MTLEVHSAIDRLGDGRADLGFAGTFAIVVCVIRSARAGFDDPAGPG</sequence>
<gene>
    <name evidence="1" type="ORF">J2853_004618</name>
</gene>
<dbReference type="RefSeq" id="WP_307561028.1">
    <property type="nucleotide sequence ID" value="NZ_JAUSQU010000001.1"/>
</dbReference>
<accession>A0ABT9QFD9</accession>
<evidence type="ECO:0000313" key="1">
    <source>
        <dbReference type="EMBL" id="MDP9845407.1"/>
    </source>
</evidence>